<feature type="compositionally biased region" description="Polar residues" evidence="1">
    <location>
        <begin position="48"/>
        <end position="57"/>
    </location>
</feature>
<protein>
    <submittedName>
        <fullName evidence="2">Uncharacterized protein</fullName>
    </submittedName>
</protein>
<comment type="caution">
    <text evidence="2">The sequence shown here is derived from an EMBL/GenBank/DDBJ whole genome shotgun (WGS) entry which is preliminary data.</text>
</comment>
<gene>
    <name evidence="2" type="ORF">ALO_14227</name>
</gene>
<evidence type="ECO:0000256" key="1">
    <source>
        <dbReference type="SAM" id="MobiDB-lite"/>
    </source>
</evidence>
<proteinExistence type="predicted"/>
<reference evidence="2 3" key="1">
    <citation type="journal article" date="2011" name="EMBO J.">
        <title>Structural diversity of bacterial flagellar motors.</title>
        <authorList>
            <person name="Chen S."/>
            <person name="Beeby M."/>
            <person name="Murphy G.E."/>
            <person name="Leadbetter J.R."/>
            <person name="Hendrixson D.R."/>
            <person name="Briegel A."/>
            <person name="Li Z."/>
            <person name="Shi J."/>
            <person name="Tocheva E.I."/>
            <person name="Muller A."/>
            <person name="Dobro M.J."/>
            <person name="Jensen G.J."/>
        </authorList>
    </citation>
    <scope>NUCLEOTIDE SEQUENCE [LARGE SCALE GENOMIC DNA]</scope>
    <source>
        <strain evidence="2 3">DSM 6540</strain>
    </source>
</reference>
<evidence type="ECO:0000313" key="2">
    <source>
        <dbReference type="EMBL" id="EGO63178.1"/>
    </source>
</evidence>
<dbReference type="STRING" id="1009370.ALO_14227"/>
<dbReference type="eggNOG" id="ENOG5033199">
    <property type="taxonomic scope" value="Bacteria"/>
</dbReference>
<sequence length="115" mass="12761">MSMNIRPIDLQVLIPKATEAGKAQHTTNQQAAIQQQEFAALWQRISAERQQQVQNPAKSEGGKVTRDKQPPEKRGSQQDGQKDTEDNSEQSKEPAKATGSQFADPVRGHKIDIKT</sequence>
<accession>F7NL73</accession>
<evidence type="ECO:0000313" key="3">
    <source>
        <dbReference type="Proteomes" id="UP000003240"/>
    </source>
</evidence>
<organism evidence="2 3">
    <name type="scientific">Acetonema longum DSM 6540</name>
    <dbReference type="NCBI Taxonomy" id="1009370"/>
    <lineage>
        <taxon>Bacteria</taxon>
        <taxon>Bacillati</taxon>
        <taxon>Bacillota</taxon>
        <taxon>Negativicutes</taxon>
        <taxon>Acetonemataceae</taxon>
        <taxon>Acetonema</taxon>
    </lineage>
</organism>
<name>F7NL73_9FIRM</name>
<feature type="compositionally biased region" description="Basic and acidic residues" evidence="1">
    <location>
        <begin position="106"/>
        <end position="115"/>
    </location>
</feature>
<dbReference type="AlphaFoldDB" id="F7NL73"/>
<dbReference type="Proteomes" id="UP000003240">
    <property type="component" value="Unassembled WGS sequence"/>
</dbReference>
<dbReference type="RefSeq" id="WP_004573418.1">
    <property type="nucleotide sequence ID" value="NZ_AFGF01000126.1"/>
</dbReference>
<feature type="region of interest" description="Disordered" evidence="1">
    <location>
        <begin position="47"/>
        <end position="115"/>
    </location>
</feature>
<dbReference type="EMBL" id="AFGF01000126">
    <property type="protein sequence ID" value="EGO63178.1"/>
    <property type="molecule type" value="Genomic_DNA"/>
</dbReference>
<keyword evidence="3" id="KW-1185">Reference proteome</keyword>
<feature type="compositionally biased region" description="Basic and acidic residues" evidence="1">
    <location>
        <begin position="60"/>
        <end position="95"/>
    </location>
</feature>